<evidence type="ECO:0000313" key="3">
    <source>
        <dbReference type="Proteomes" id="UP000265768"/>
    </source>
</evidence>
<sequence length="82" mass="9487">MARIQQGRQRDVPHQQLTTALGRLQVHVDPELLLEREAAERRGPRSLDDVEMRECPHSRIPASEHPEDHRTAVQVEEPRAPR</sequence>
<protein>
    <submittedName>
        <fullName evidence="2">Uncharacterized protein</fullName>
    </submittedName>
</protein>
<keyword evidence="3" id="KW-1185">Reference proteome</keyword>
<proteinExistence type="predicted"/>
<comment type="caution">
    <text evidence="2">The sequence shown here is derived from an EMBL/GenBank/DDBJ whole genome shotgun (WGS) entry which is preliminary data.</text>
</comment>
<dbReference type="AlphaFoldDB" id="A0A3A4BJ85"/>
<name>A0A3A4BJ85_9ACTN</name>
<feature type="region of interest" description="Disordered" evidence="1">
    <location>
        <begin position="58"/>
        <end position="82"/>
    </location>
</feature>
<reference evidence="2 3" key="1">
    <citation type="submission" date="2018-09" db="EMBL/GenBank/DDBJ databases">
        <title>YIM 75507 draft genome.</title>
        <authorList>
            <person name="Tang S."/>
            <person name="Feng Y."/>
        </authorList>
    </citation>
    <scope>NUCLEOTIDE SEQUENCE [LARGE SCALE GENOMIC DNA]</scope>
    <source>
        <strain evidence="2 3">YIM 75507</strain>
    </source>
</reference>
<dbReference type="EMBL" id="QZEY01000007">
    <property type="protein sequence ID" value="RJL31312.1"/>
    <property type="molecule type" value="Genomic_DNA"/>
</dbReference>
<accession>A0A3A4BJ85</accession>
<evidence type="ECO:0000313" key="2">
    <source>
        <dbReference type="EMBL" id="RJL31312.1"/>
    </source>
</evidence>
<organism evidence="2 3">
    <name type="scientific">Bailinhaonella thermotolerans</name>
    <dbReference type="NCBI Taxonomy" id="1070861"/>
    <lineage>
        <taxon>Bacteria</taxon>
        <taxon>Bacillati</taxon>
        <taxon>Actinomycetota</taxon>
        <taxon>Actinomycetes</taxon>
        <taxon>Streptosporangiales</taxon>
        <taxon>Streptosporangiaceae</taxon>
        <taxon>Bailinhaonella</taxon>
    </lineage>
</organism>
<gene>
    <name evidence="2" type="ORF">D5H75_19885</name>
</gene>
<evidence type="ECO:0000256" key="1">
    <source>
        <dbReference type="SAM" id="MobiDB-lite"/>
    </source>
</evidence>
<dbReference type="Proteomes" id="UP000265768">
    <property type="component" value="Unassembled WGS sequence"/>
</dbReference>